<dbReference type="CDD" id="cd16913">
    <property type="entry name" value="YkuD_like"/>
    <property type="match status" value="1"/>
</dbReference>
<protein>
    <submittedName>
        <fullName evidence="10">L,D-transpeptidase family protein</fullName>
    </submittedName>
</protein>
<accession>A0ABS3M3N6</accession>
<evidence type="ECO:0000256" key="7">
    <source>
        <dbReference type="PROSITE-ProRule" id="PRU01373"/>
    </source>
</evidence>
<dbReference type="PANTHER" id="PTHR41533">
    <property type="entry name" value="L,D-TRANSPEPTIDASE HI_1667-RELATED"/>
    <property type="match status" value="1"/>
</dbReference>
<evidence type="ECO:0000256" key="3">
    <source>
        <dbReference type="ARBA" id="ARBA00022679"/>
    </source>
</evidence>
<evidence type="ECO:0000259" key="9">
    <source>
        <dbReference type="PROSITE" id="PS52029"/>
    </source>
</evidence>
<keyword evidence="8" id="KW-0732">Signal</keyword>
<comment type="similarity">
    <text evidence="2">Belongs to the YkuD family.</text>
</comment>
<dbReference type="Proteomes" id="UP000664265">
    <property type="component" value="Unassembled WGS sequence"/>
</dbReference>
<keyword evidence="11" id="KW-1185">Reference proteome</keyword>
<dbReference type="InterPro" id="IPR005490">
    <property type="entry name" value="LD_TPept_cat_dom"/>
</dbReference>
<reference evidence="10 11" key="1">
    <citation type="submission" date="2021-01" db="EMBL/GenBank/DDBJ databases">
        <title>Prevotella A2931 sp. nov.</title>
        <authorList>
            <person name="Buhl M."/>
            <person name="Oberhettinger P."/>
        </authorList>
    </citation>
    <scope>NUCLEOTIDE SEQUENCE [LARGE SCALE GENOMIC DNA]</scope>
    <source>
        <strain evidence="10 11">A2931</strain>
    </source>
</reference>
<dbReference type="InterPro" id="IPR052905">
    <property type="entry name" value="LD-transpeptidase_YkuD-like"/>
</dbReference>
<evidence type="ECO:0000256" key="5">
    <source>
        <dbReference type="ARBA" id="ARBA00022984"/>
    </source>
</evidence>
<name>A0ABS3M3N6_9BACT</name>
<feature type="domain" description="L,D-TPase catalytic" evidence="9">
    <location>
        <begin position="266"/>
        <end position="438"/>
    </location>
</feature>
<evidence type="ECO:0000313" key="10">
    <source>
        <dbReference type="EMBL" id="MBO1362759.1"/>
    </source>
</evidence>
<keyword evidence="6 7" id="KW-0961">Cell wall biogenesis/degradation</keyword>
<feature type="signal peptide" evidence="8">
    <location>
        <begin position="1"/>
        <end position="18"/>
    </location>
</feature>
<keyword evidence="4 7" id="KW-0133">Cell shape</keyword>
<dbReference type="PROSITE" id="PS51257">
    <property type="entry name" value="PROKAR_LIPOPROTEIN"/>
    <property type="match status" value="1"/>
</dbReference>
<proteinExistence type="inferred from homology"/>
<comment type="caution">
    <text evidence="10">The sequence shown here is derived from an EMBL/GenBank/DDBJ whole genome shotgun (WGS) entry which is preliminary data.</text>
</comment>
<dbReference type="Pfam" id="PF20142">
    <property type="entry name" value="Scaffold"/>
    <property type="match status" value="1"/>
</dbReference>
<comment type="pathway">
    <text evidence="1 7">Cell wall biogenesis; peptidoglycan biosynthesis.</text>
</comment>
<evidence type="ECO:0000313" key="11">
    <source>
        <dbReference type="Proteomes" id="UP000664265"/>
    </source>
</evidence>
<evidence type="ECO:0000256" key="6">
    <source>
        <dbReference type="ARBA" id="ARBA00023316"/>
    </source>
</evidence>
<dbReference type="Gene3D" id="2.40.440.10">
    <property type="entry name" value="L,D-transpeptidase catalytic domain-like"/>
    <property type="match status" value="1"/>
</dbReference>
<sequence>MKRRSFLFLFVISVLLLACNEGVKNPNTTLTLESYARFKEAAYQLDEGKIKTELLKLVHEDTDSMTADYRARSYYLRNKTFLWLDRQGVDRRADSVVSYIKDVEQMGFSREKFRYSQLREDLRRFHELDFDGGNTINRVAARLEYNLTKAFFRYSIGQRFGFVNPRYVLNRIDLLDDDSTKTSYRVLYDVHTDKFDKRFYRLMLDKIRHDSVASFLKEIQPTGPLYTRLKNELATVRRFSRERTRILCNMERCRWRHNDYPAMHRKYVIVNLPSFHLQAVDGDSVLDMRIGCGSNETKTPLLTSRIKRMDINPLWVLPRSIIKKDVLKHVGNADYFYSRNFFVKERKTGRVIEPAHITTEMLTSKDFLLAQKGGEGNSLGRIIFRFDNNFSVFLHDTSSKTVFRQQDRDVSHGCIRVEKPYELAVFMLEDKDKRITDKLAYSMGAQEIEPNPDLPEGEKDTLRTDMLLRSVGLKPLVPLFITYFTIYPDESGRLRQYPDIYGYDRVISHHLRNYF</sequence>
<dbReference type="PROSITE" id="PS52029">
    <property type="entry name" value="LD_TPASE"/>
    <property type="match status" value="1"/>
</dbReference>
<keyword evidence="3" id="KW-0808">Transferase</keyword>
<evidence type="ECO:0000256" key="2">
    <source>
        <dbReference type="ARBA" id="ARBA00005992"/>
    </source>
</evidence>
<dbReference type="InterPro" id="IPR045380">
    <property type="entry name" value="LD_TPept_scaffold_dom"/>
</dbReference>
<feature type="active site" description="Proton donor/acceptor" evidence="7">
    <location>
        <position position="395"/>
    </location>
</feature>
<dbReference type="SUPFAM" id="SSF141523">
    <property type="entry name" value="L,D-transpeptidase catalytic domain-like"/>
    <property type="match status" value="1"/>
</dbReference>
<dbReference type="Pfam" id="PF03734">
    <property type="entry name" value="YkuD"/>
    <property type="match status" value="1"/>
</dbReference>
<gene>
    <name evidence="10" type="ORF">JHU38_03025</name>
</gene>
<dbReference type="InterPro" id="IPR038063">
    <property type="entry name" value="Transpep_catalytic_dom"/>
</dbReference>
<dbReference type="PANTHER" id="PTHR41533:SF2">
    <property type="entry name" value="BLR7131 PROTEIN"/>
    <property type="match status" value="1"/>
</dbReference>
<evidence type="ECO:0000256" key="4">
    <source>
        <dbReference type="ARBA" id="ARBA00022960"/>
    </source>
</evidence>
<keyword evidence="5 7" id="KW-0573">Peptidoglycan synthesis</keyword>
<evidence type="ECO:0000256" key="8">
    <source>
        <dbReference type="SAM" id="SignalP"/>
    </source>
</evidence>
<evidence type="ECO:0000256" key="1">
    <source>
        <dbReference type="ARBA" id="ARBA00004752"/>
    </source>
</evidence>
<dbReference type="EMBL" id="JAERMS010000005">
    <property type="protein sequence ID" value="MBO1362759.1"/>
    <property type="molecule type" value="Genomic_DNA"/>
</dbReference>
<organism evidence="10 11">
    <name type="scientific">Prevotella illustrans</name>
    <dbReference type="NCBI Taxonomy" id="2800387"/>
    <lineage>
        <taxon>Bacteria</taxon>
        <taxon>Pseudomonadati</taxon>
        <taxon>Bacteroidota</taxon>
        <taxon>Bacteroidia</taxon>
        <taxon>Bacteroidales</taxon>
        <taxon>Prevotellaceae</taxon>
        <taxon>Prevotella</taxon>
    </lineage>
</organism>
<feature type="chain" id="PRO_5047368379" evidence="8">
    <location>
        <begin position="19"/>
        <end position="515"/>
    </location>
</feature>
<feature type="active site" description="Nucleophile" evidence="7">
    <location>
        <position position="414"/>
    </location>
</feature>